<comment type="function">
    <text evidence="5">Involved in regulation of DNA replication.</text>
</comment>
<dbReference type="GO" id="GO:0006260">
    <property type="term" value="P:DNA replication"/>
    <property type="evidence" value="ECO:0007669"/>
    <property type="project" value="UniProtKB-UniRule"/>
</dbReference>
<evidence type="ECO:0000256" key="4">
    <source>
        <dbReference type="ARBA" id="ARBA00022840"/>
    </source>
</evidence>
<keyword evidence="8" id="KW-0131">Cell cycle</keyword>
<keyword evidence="2 5" id="KW-0235">DNA replication</keyword>
<name>A0A0E3Q1U1_9EURY</name>
<dbReference type="GeneID" id="24808359"/>
<dbReference type="Pfam" id="PF22703">
    <property type="entry name" value="Cdc6_lid"/>
    <property type="match status" value="1"/>
</dbReference>
<geneLocation type="plasmid" evidence="8 9">
    <name>unnamed</name>
</geneLocation>
<evidence type="ECO:0000259" key="7">
    <source>
        <dbReference type="SMART" id="SM01074"/>
    </source>
</evidence>
<dbReference type="AlphaFoldDB" id="A0A0E3Q1U1"/>
<accession>A0A0E3Q1U1</accession>
<keyword evidence="3 5" id="KW-0547">Nucleotide-binding</keyword>
<keyword evidence="9" id="KW-1185">Reference proteome</keyword>
<dbReference type="SUPFAM" id="SSF46785">
    <property type="entry name" value="Winged helix' DNA-binding domain"/>
    <property type="match status" value="1"/>
</dbReference>
<evidence type="ECO:0000256" key="1">
    <source>
        <dbReference type="ARBA" id="ARBA00006184"/>
    </source>
</evidence>
<dbReference type="PATRIC" id="fig|1434123.4.peg.4319"/>
<dbReference type="GO" id="GO:0051301">
    <property type="term" value="P:cell division"/>
    <property type="evidence" value="ECO:0007669"/>
    <property type="project" value="UniProtKB-KW"/>
</dbReference>
<keyword evidence="8" id="KW-0132">Cell division</keyword>
<evidence type="ECO:0000256" key="3">
    <source>
        <dbReference type="ARBA" id="ARBA00022741"/>
    </source>
</evidence>
<evidence type="ECO:0000313" key="9">
    <source>
        <dbReference type="Proteomes" id="UP000033096"/>
    </source>
</evidence>
<gene>
    <name evidence="8" type="ORF">MSVAZ_0018</name>
</gene>
<dbReference type="InterPro" id="IPR036390">
    <property type="entry name" value="WH_DNA-bd_sf"/>
</dbReference>
<dbReference type="InterPro" id="IPR015163">
    <property type="entry name" value="Cdc6_C"/>
</dbReference>
<comment type="similarity">
    <text evidence="1 5">Belongs to the CDC6/cdc18 family.</text>
</comment>
<dbReference type="InterPro" id="IPR036388">
    <property type="entry name" value="WH-like_DNA-bd_sf"/>
</dbReference>
<dbReference type="SUPFAM" id="SSF52540">
    <property type="entry name" value="P-loop containing nucleoside triphosphate hydrolases"/>
    <property type="match status" value="1"/>
</dbReference>
<dbReference type="SMART" id="SM00382">
    <property type="entry name" value="AAA"/>
    <property type="match status" value="1"/>
</dbReference>
<evidence type="ECO:0000313" key="8">
    <source>
        <dbReference type="EMBL" id="AKB42287.1"/>
    </source>
</evidence>
<dbReference type="Gene3D" id="1.10.10.10">
    <property type="entry name" value="Winged helix-like DNA-binding domain superfamily/Winged helix DNA-binding domain"/>
    <property type="match status" value="1"/>
</dbReference>
<organism evidence="8 9">
    <name type="scientific">Methanosarcina vacuolata Z-761</name>
    <dbReference type="NCBI Taxonomy" id="1434123"/>
    <lineage>
        <taxon>Archaea</taxon>
        <taxon>Methanobacteriati</taxon>
        <taxon>Methanobacteriota</taxon>
        <taxon>Stenosarchaea group</taxon>
        <taxon>Methanomicrobia</taxon>
        <taxon>Methanosarcinales</taxon>
        <taxon>Methanosarcinaceae</taxon>
        <taxon>Methanosarcina</taxon>
    </lineage>
</organism>
<evidence type="ECO:0000256" key="5">
    <source>
        <dbReference type="HAMAP-Rule" id="MF_01407"/>
    </source>
</evidence>
<dbReference type="CDD" id="cd00009">
    <property type="entry name" value="AAA"/>
    <property type="match status" value="1"/>
</dbReference>
<dbReference type="PANTHER" id="PTHR10763">
    <property type="entry name" value="CELL DIVISION CONTROL PROTEIN 6-RELATED"/>
    <property type="match status" value="1"/>
</dbReference>
<dbReference type="RefSeq" id="WP_197078748.1">
    <property type="nucleotide sequence ID" value="NZ_CP009519.1"/>
</dbReference>
<feature type="domain" description="AAA+ ATPase" evidence="6">
    <location>
        <begin position="60"/>
        <end position="224"/>
    </location>
</feature>
<keyword evidence="8" id="KW-0614">Plasmid</keyword>
<dbReference type="EMBL" id="CP009519">
    <property type="protein sequence ID" value="AKB42287.1"/>
    <property type="molecule type" value="Genomic_DNA"/>
</dbReference>
<evidence type="ECO:0000259" key="6">
    <source>
        <dbReference type="SMART" id="SM00382"/>
    </source>
</evidence>
<dbReference type="Gene3D" id="1.10.8.60">
    <property type="match status" value="1"/>
</dbReference>
<dbReference type="InterPro" id="IPR014277">
    <property type="entry name" value="Orc1/Cdc6_arc"/>
</dbReference>
<comment type="caution">
    <text evidence="5">Lacks conserved residue(s) required for the propagation of feature annotation.</text>
</comment>
<dbReference type="InterPro" id="IPR003593">
    <property type="entry name" value="AAA+_ATPase"/>
</dbReference>
<feature type="binding site" evidence="5">
    <location>
        <position position="223"/>
    </location>
    <ligand>
        <name>ATP</name>
        <dbReference type="ChEBI" id="CHEBI:30616"/>
    </ligand>
</feature>
<dbReference type="KEGG" id="mvc:MSVAZ_0018"/>
<evidence type="ECO:0000256" key="2">
    <source>
        <dbReference type="ARBA" id="ARBA00022705"/>
    </source>
</evidence>
<reference evidence="8 9" key="1">
    <citation type="submission" date="2014-07" db="EMBL/GenBank/DDBJ databases">
        <title>Methanogenic archaea and the global carbon cycle.</title>
        <authorList>
            <person name="Henriksen J.R."/>
            <person name="Luke J."/>
            <person name="Reinhart S."/>
            <person name="Benedict M.N."/>
            <person name="Youngblut N.D."/>
            <person name="Metcalf M.E."/>
            <person name="Whitaker R.J."/>
            <person name="Metcalf W.W."/>
        </authorList>
    </citation>
    <scope>NUCLEOTIDE SEQUENCE [LARGE SCALE GENOMIC DNA]</scope>
    <source>
        <strain evidence="8 9">Z-761</strain>
        <plasmid evidence="8 9">unnamed</plasmid>
    </source>
</reference>
<dbReference type="Proteomes" id="UP000033096">
    <property type="component" value="Plasmid unnamed"/>
</dbReference>
<feature type="binding site" evidence="5">
    <location>
        <position position="235"/>
    </location>
    <ligand>
        <name>ATP</name>
        <dbReference type="ChEBI" id="CHEBI:30616"/>
    </ligand>
</feature>
<dbReference type="InterPro" id="IPR055237">
    <property type="entry name" value="Cdc6_lid"/>
</dbReference>
<protein>
    <recommendedName>
        <fullName evidence="5">ORC1-type DNA replication protein</fullName>
    </recommendedName>
</protein>
<dbReference type="HOGENOM" id="CLU_025112_3_1_2"/>
<feature type="domain" description="Cdc6 C-terminal" evidence="7">
    <location>
        <begin position="318"/>
        <end position="402"/>
    </location>
</feature>
<dbReference type="SMART" id="SM01074">
    <property type="entry name" value="Cdc6_C"/>
    <property type="match status" value="1"/>
</dbReference>
<dbReference type="Gene3D" id="3.40.50.300">
    <property type="entry name" value="P-loop containing nucleotide triphosphate hydrolases"/>
    <property type="match status" value="1"/>
</dbReference>
<dbReference type="InterPro" id="IPR027417">
    <property type="entry name" value="P-loop_NTPase"/>
</dbReference>
<dbReference type="InterPro" id="IPR050311">
    <property type="entry name" value="ORC1/CDC6"/>
</dbReference>
<dbReference type="InterPro" id="IPR041664">
    <property type="entry name" value="AAA_16"/>
</dbReference>
<keyword evidence="4 5" id="KW-0067">ATP-binding</keyword>
<dbReference type="PANTHER" id="PTHR10763:SF26">
    <property type="entry name" value="CELL DIVISION CONTROL PROTEIN 6 HOMOLOG"/>
    <property type="match status" value="1"/>
</dbReference>
<dbReference type="Pfam" id="PF13191">
    <property type="entry name" value="AAA_16"/>
    <property type="match status" value="1"/>
</dbReference>
<proteinExistence type="inferred from homology"/>
<dbReference type="CDD" id="cd08768">
    <property type="entry name" value="Cdc6_C"/>
    <property type="match status" value="1"/>
</dbReference>
<dbReference type="Pfam" id="PF09079">
    <property type="entry name" value="WHD_Cdc6"/>
    <property type="match status" value="1"/>
</dbReference>
<dbReference type="HAMAP" id="MF_01407">
    <property type="entry name" value="ORC1_type_DNA_replic_protein"/>
    <property type="match status" value="1"/>
</dbReference>
<sequence>MDNINSDTPQPKTLFNFNNIKIFKNPHILDTGYVPDVLVGRDDEIRAVADIFYPIFIHGTPGHAFIYGPPGAGKTVVLEHVFRQLYLEAESSGNFPDGLNLKHITVSCKKHDTTVRILMYLIAELGYTGKVSKRGVTSGYYYDIFYKALKEKSYSLTIIFDEIDRLRDDNILYNFSRSGELKDLNEGQFIHIIGVSNSGLFINSLDPRVDSSMQRETIIFPPYNEDQLIQILNMRVPLAFYPNVVSEDTVNRCAKEAAEDEGDARRAIYLLQTAGHIAIKTSCYTVQPAHVVLAAQKIKEDISLQFVLNMSYQEKFVLLAMLNTDIYLKKGKYFTTGDVYRIYYDMCKFVGEEEFSLAAISQKVSKFKMMGIVNANTTSKGRGGLTSQIVFIGDPTTLKNAIFKDGKFIRFVTYVPDVKKICSTQIW</sequence>
<dbReference type="GO" id="GO:0005524">
    <property type="term" value="F:ATP binding"/>
    <property type="evidence" value="ECO:0007669"/>
    <property type="project" value="UniProtKB-UniRule"/>
</dbReference>
<dbReference type="NCBIfam" id="TIGR02928">
    <property type="entry name" value="orc1/cdc6 family replication initiation protein"/>
    <property type="match status" value="1"/>
</dbReference>